<proteinExistence type="predicted"/>
<sequence length="246" mass="27315">MQSIDRAMIVAKTLAMQTAESGVSISDLSKQCDLPLSTMHRLLKAMIKQGMVEQDERTKCYRLGTIWLEYGLQVYDSMDYISKVRPELERLSHEVDESVYLSRPAGLEAIILERIDSQNNTIRIYDQLGLRIPMHIGAANKAMLANMPSSKAIAILQKLLPIEQLAPVKVTLKKIKKQGYATSHGERTEGTSSVAVAILDGLGEVVGAISIGFVSFNLTEERMDFLIEKVMETGRRISEKLGSNSN</sequence>
<dbReference type="Pfam" id="PF01614">
    <property type="entry name" value="IclR_C"/>
    <property type="match status" value="1"/>
</dbReference>
<dbReference type="AlphaFoldDB" id="A0A921KC89"/>
<protein>
    <submittedName>
        <fullName evidence="6">IclR family transcriptional regulator</fullName>
    </submittedName>
</protein>
<dbReference type="PANTHER" id="PTHR30136:SF24">
    <property type="entry name" value="HTH-TYPE TRANSCRIPTIONAL REPRESSOR ALLR"/>
    <property type="match status" value="1"/>
</dbReference>
<reference evidence="6" key="1">
    <citation type="journal article" date="2021" name="PeerJ">
        <title>Extensive microbial diversity within the chicken gut microbiome revealed by metagenomics and culture.</title>
        <authorList>
            <person name="Gilroy R."/>
            <person name="Ravi A."/>
            <person name="Getino M."/>
            <person name="Pursley I."/>
            <person name="Horton D.L."/>
            <person name="Alikhan N.F."/>
            <person name="Baker D."/>
            <person name="Gharbi K."/>
            <person name="Hall N."/>
            <person name="Watson M."/>
            <person name="Adriaenssens E.M."/>
            <person name="Foster-Nyarko E."/>
            <person name="Jarju S."/>
            <person name="Secka A."/>
            <person name="Antonio M."/>
            <person name="Oren A."/>
            <person name="Chaudhuri R.R."/>
            <person name="La Ragione R."/>
            <person name="Hildebrand F."/>
            <person name="Pallen M.J."/>
        </authorList>
    </citation>
    <scope>NUCLEOTIDE SEQUENCE</scope>
    <source>
        <strain evidence="6">CHK171-7178</strain>
    </source>
</reference>
<accession>A0A921KC89</accession>
<dbReference type="GO" id="GO:0045892">
    <property type="term" value="P:negative regulation of DNA-templated transcription"/>
    <property type="evidence" value="ECO:0007669"/>
    <property type="project" value="TreeGrafter"/>
</dbReference>
<dbReference type="Pfam" id="PF09339">
    <property type="entry name" value="HTH_IclR"/>
    <property type="match status" value="1"/>
</dbReference>
<evidence type="ECO:0000256" key="2">
    <source>
        <dbReference type="ARBA" id="ARBA00023125"/>
    </source>
</evidence>
<dbReference type="SUPFAM" id="SSF46785">
    <property type="entry name" value="Winged helix' DNA-binding domain"/>
    <property type="match status" value="1"/>
</dbReference>
<comment type="caution">
    <text evidence="6">The sequence shown here is derived from an EMBL/GenBank/DDBJ whole genome shotgun (WGS) entry which is preliminary data.</text>
</comment>
<keyword evidence="1" id="KW-0805">Transcription regulation</keyword>
<dbReference type="Proteomes" id="UP000698173">
    <property type="component" value="Unassembled WGS sequence"/>
</dbReference>
<dbReference type="InterPro" id="IPR036388">
    <property type="entry name" value="WH-like_DNA-bd_sf"/>
</dbReference>
<organism evidence="6 7">
    <name type="scientific">Sporosarcina psychrophila</name>
    <name type="common">Bacillus psychrophilus</name>
    <dbReference type="NCBI Taxonomy" id="1476"/>
    <lineage>
        <taxon>Bacteria</taxon>
        <taxon>Bacillati</taxon>
        <taxon>Bacillota</taxon>
        <taxon>Bacilli</taxon>
        <taxon>Bacillales</taxon>
        <taxon>Caryophanaceae</taxon>
        <taxon>Sporosarcina</taxon>
    </lineage>
</organism>
<dbReference type="PROSITE" id="PS51077">
    <property type="entry name" value="HTH_ICLR"/>
    <property type="match status" value="1"/>
</dbReference>
<dbReference type="InterPro" id="IPR014757">
    <property type="entry name" value="Tscrpt_reg_IclR_C"/>
</dbReference>
<dbReference type="GO" id="GO:0003677">
    <property type="term" value="F:DNA binding"/>
    <property type="evidence" value="ECO:0007669"/>
    <property type="project" value="UniProtKB-KW"/>
</dbReference>
<dbReference type="PANTHER" id="PTHR30136">
    <property type="entry name" value="HELIX-TURN-HELIX TRANSCRIPTIONAL REGULATOR, ICLR FAMILY"/>
    <property type="match status" value="1"/>
</dbReference>
<dbReference type="EMBL" id="DYWT01000039">
    <property type="protein sequence ID" value="HJF30628.1"/>
    <property type="molecule type" value="Genomic_DNA"/>
</dbReference>
<gene>
    <name evidence="6" type="ORF">K8V56_02465</name>
</gene>
<reference evidence="6" key="2">
    <citation type="submission" date="2021-09" db="EMBL/GenBank/DDBJ databases">
        <authorList>
            <person name="Gilroy R."/>
        </authorList>
    </citation>
    <scope>NUCLEOTIDE SEQUENCE</scope>
    <source>
        <strain evidence="6">CHK171-7178</strain>
    </source>
</reference>
<dbReference type="CDD" id="cd00090">
    <property type="entry name" value="HTH_ARSR"/>
    <property type="match status" value="1"/>
</dbReference>
<dbReference type="Gene3D" id="3.30.450.40">
    <property type="match status" value="1"/>
</dbReference>
<evidence type="ECO:0000256" key="3">
    <source>
        <dbReference type="ARBA" id="ARBA00023163"/>
    </source>
</evidence>
<dbReference type="InterPro" id="IPR050707">
    <property type="entry name" value="HTH_MetabolicPath_Reg"/>
</dbReference>
<evidence type="ECO:0000313" key="6">
    <source>
        <dbReference type="EMBL" id="HJF30628.1"/>
    </source>
</evidence>
<dbReference type="SMART" id="SM00346">
    <property type="entry name" value="HTH_ICLR"/>
    <property type="match status" value="1"/>
</dbReference>
<dbReference type="InterPro" id="IPR036390">
    <property type="entry name" value="WH_DNA-bd_sf"/>
</dbReference>
<feature type="domain" description="HTH iclR-type" evidence="4">
    <location>
        <begin position="1"/>
        <end position="65"/>
    </location>
</feature>
<name>A0A921KC89_SPOPS</name>
<dbReference type="InterPro" id="IPR005471">
    <property type="entry name" value="Tscrpt_reg_IclR_N"/>
</dbReference>
<dbReference type="InterPro" id="IPR011991">
    <property type="entry name" value="ArsR-like_HTH"/>
</dbReference>
<dbReference type="Gene3D" id="1.10.10.10">
    <property type="entry name" value="Winged helix-like DNA-binding domain superfamily/Winged helix DNA-binding domain"/>
    <property type="match status" value="1"/>
</dbReference>
<evidence type="ECO:0000259" key="5">
    <source>
        <dbReference type="PROSITE" id="PS51078"/>
    </source>
</evidence>
<keyword evidence="3" id="KW-0804">Transcription</keyword>
<dbReference type="GO" id="GO:0003700">
    <property type="term" value="F:DNA-binding transcription factor activity"/>
    <property type="evidence" value="ECO:0007669"/>
    <property type="project" value="TreeGrafter"/>
</dbReference>
<evidence type="ECO:0000259" key="4">
    <source>
        <dbReference type="PROSITE" id="PS51077"/>
    </source>
</evidence>
<dbReference type="InterPro" id="IPR029016">
    <property type="entry name" value="GAF-like_dom_sf"/>
</dbReference>
<dbReference type="PROSITE" id="PS51078">
    <property type="entry name" value="ICLR_ED"/>
    <property type="match status" value="1"/>
</dbReference>
<evidence type="ECO:0000313" key="7">
    <source>
        <dbReference type="Proteomes" id="UP000698173"/>
    </source>
</evidence>
<keyword evidence="2" id="KW-0238">DNA-binding</keyword>
<feature type="domain" description="IclR-ED" evidence="5">
    <location>
        <begin position="66"/>
        <end position="243"/>
    </location>
</feature>
<evidence type="ECO:0000256" key="1">
    <source>
        <dbReference type="ARBA" id="ARBA00023015"/>
    </source>
</evidence>
<dbReference type="SUPFAM" id="SSF55781">
    <property type="entry name" value="GAF domain-like"/>
    <property type="match status" value="1"/>
</dbReference>